<dbReference type="PANTHER" id="PTHR33112:SF16">
    <property type="entry name" value="HETEROKARYON INCOMPATIBILITY DOMAIN-CONTAINING PROTEIN"/>
    <property type="match status" value="1"/>
</dbReference>
<dbReference type="SMART" id="SM00248">
    <property type="entry name" value="ANK"/>
    <property type="match status" value="4"/>
</dbReference>
<evidence type="ECO:0000259" key="2">
    <source>
        <dbReference type="Pfam" id="PF06985"/>
    </source>
</evidence>
<gene>
    <name evidence="3" type="ORF">PRZ48_010115</name>
</gene>
<feature type="repeat" description="ANK" evidence="1">
    <location>
        <begin position="151"/>
        <end position="183"/>
    </location>
</feature>
<dbReference type="PANTHER" id="PTHR33112">
    <property type="entry name" value="DOMAIN PROTEIN, PUTATIVE-RELATED"/>
    <property type="match status" value="1"/>
</dbReference>
<name>A0ABR0EDP4_ZASCE</name>
<dbReference type="Pfam" id="PF06985">
    <property type="entry name" value="HET"/>
    <property type="match status" value="1"/>
</dbReference>
<dbReference type="SUPFAM" id="SSF48403">
    <property type="entry name" value="Ankyrin repeat"/>
    <property type="match status" value="1"/>
</dbReference>
<dbReference type="PROSITE" id="PS50088">
    <property type="entry name" value="ANK_REPEAT"/>
    <property type="match status" value="3"/>
</dbReference>
<dbReference type="InterPro" id="IPR036770">
    <property type="entry name" value="Ankyrin_rpt-contain_sf"/>
</dbReference>
<sequence>MGSAEDSMYPKPLVPFKGVTVSESSLVQQALADGLDSNAQWTEKDLIKPVSRGGCVMLPYISDTQCWPHYNTPLHRAVRFSDYEAAEVLLRHGADIDGYNALGKTPLYEAVWIRDHDALRFVFAHGADVNKETVAAHVRYEDDDRDMYGQAGGMALHAALRRSDTVTLQLLVEAGADLSPESQKPWSAMDLALLAGDRKAVEMLLSQPQEVDHSKACQRLLDFSKSDMLVPPAELHEAYRFAIQQVKEVNLHRISSLAEVGAFFQRFFQVLRDEVGVGKGSAGPRCASCRKFEAEVGVMSENKDTFAFDLHQSRADLNTSANNGCLLCKIVADGLDQAHGRRDQDLEDQKAGTAASPSPIMLCPNFVTTEEGDWFMSMELSCGEQKVSLDISEVDKEWLPACEAVEEMSASTDSPQAMEVAKKWLQDCRHADAHAACREAYDKLQTSEGSPARLLYIGGTDGDIRMVEGPDAKSPYCALSYCWGQQAFIKTTRATLEQHKTGIPLPSFPAIMREAVHVGQVLGFQYLWIDALCIIQDDPVDWSREAANMHAIYSNAAVTISSLTSKDCNTGLFTPRSLRVMHPVVLDFWRPKQYLRAHSSQAVFPQFPQNKPDLRGPVHSRAWTLQEQLLSTRILYFGDGMLHWECLEGYKFEADPTGNRLYGYRSVLEEHTKLKRSLKSIMSSEHDRRSSKEVPPEFEAFEHWKSQLEEFTRRKLTKSTDRLPAFGSISRNLSRVAGNEFVYGIWKGNRFLESLCWRMTEPGTLSQTDMPSWSWAAMTGEVSFDLIDRMGRGTDPVRPRVEIVSLDLDGRSQLPETRPSMTVKGILLRKKAVDAAFLGTEEPSYLGLPLQSGVLLDSCVFLDHKFEGTQELYAINLLSFESGPPPKGYGYPAWPGGRPPATVQLLLQKQPTGSNVYKRIGVGIWPGVSVDEDYEMTGEDFDEITPLDWLILDESSVENEIVIV</sequence>
<keyword evidence="4" id="KW-1185">Reference proteome</keyword>
<evidence type="ECO:0000313" key="4">
    <source>
        <dbReference type="Proteomes" id="UP001305779"/>
    </source>
</evidence>
<feature type="repeat" description="ANK" evidence="1">
    <location>
        <begin position="69"/>
        <end position="101"/>
    </location>
</feature>
<dbReference type="EMBL" id="JAXOVC010000007">
    <property type="protein sequence ID" value="KAK4499597.1"/>
    <property type="molecule type" value="Genomic_DNA"/>
</dbReference>
<reference evidence="3 4" key="1">
    <citation type="journal article" date="2023" name="G3 (Bethesda)">
        <title>A chromosome-level genome assembly of Zasmidium syzygii isolated from banana leaves.</title>
        <authorList>
            <person name="van Westerhoven A.C."/>
            <person name="Mehrabi R."/>
            <person name="Talebi R."/>
            <person name="Steentjes M.B.F."/>
            <person name="Corcolon B."/>
            <person name="Chong P.A."/>
            <person name="Kema G.H.J."/>
            <person name="Seidl M.F."/>
        </authorList>
    </citation>
    <scope>NUCLEOTIDE SEQUENCE [LARGE SCALE GENOMIC DNA]</scope>
    <source>
        <strain evidence="3 4">P124</strain>
    </source>
</reference>
<organism evidence="3 4">
    <name type="scientific">Zasmidium cellare</name>
    <name type="common">Wine cellar mold</name>
    <name type="synonym">Racodium cellare</name>
    <dbReference type="NCBI Taxonomy" id="395010"/>
    <lineage>
        <taxon>Eukaryota</taxon>
        <taxon>Fungi</taxon>
        <taxon>Dikarya</taxon>
        <taxon>Ascomycota</taxon>
        <taxon>Pezizomycotina</taxon>
        <taxon>Dothideomycetes</taxon>
        <taxon>Dothideomycetidae</taxon>
        <taxon>Mycosphaerellales</taxon>
        <taxon>Mycosphaerellaceae</taxon>
        <taxon>Zasmidium</taxon>
    </lineage>
</organism>
<feature type="domain" description="Heterokaryon incompatibility" evidence="2">
    <location>
        <begin position="476"/>
        <end position="627"/>
    </location>
</feature>
<dbReference type="InterPro" id="IPR010730">
    <property type="entry name" value="HET"/>
</dbReference>
<accession>A0ABR0EDP4</accession>
<dbReference type="InterPro" id="IPR002110">
    <property type="entry name" value="Ankyrin_rpt"/>
</dbReference>
<protein>
    <recommendedName>
        <fullName evidence="2">Heterokaryon incompatibility domain-containing protein</fullName>
    </recommendedName>
</protein>
<feature type="repeat" description="ANK" evidence="1">
    <location>
        <begin position="102"/>
        <end position="134"/>
    </location>
</feature>
<dbReference type="Gene3D" id="1.25.40.20">
    <property type="entry name" value="Ankyrin repeat-containing domain"/>
    <property type="match status" value="1"/>
</dbReference>
<evidence type="ECO:0000256" key="1">
    <source>
        <dbReference type="PROSITE-ProRule" id="PRU00023"/>
    </source>
</evidence>
<proteinExistence type="predicted"/>
<dbReference type="Pfam" id="PF12796">
    <property type="entry name" value="Ank_2"/>
    <property type="match status" value="1"/>
</dbReference>
<evidence type="ECO:0000313" key="3">
    <source>
        <dbReference type="EMBL" id="KAK4499597.1"/>
    </source>
</evidence>
<keyword evidence="1" id="KW-0040">ANK repeat</keyword>
<dbReference type="Proteomes" id="UP001305779">
    <property type="component" value="Unassembled WGS sequence"/>
</dbReference>
<comment type="caution">
    <text evidence="3">The sequence shown here is derived from an EMBL/GenBank/DDBJ whole genome shotgun (WGS) entry which is preliminary data.</text>
</comment>
<dbReference type="PROSITE" id="PS50297">
    <property type="entry name" value="ANK_REP_REGION"/>
    <property type="match status" value="3"/>
</dbReference>